<proteinExistence type="predicted"/>
<gene>
    <name evidence="1" type="ORF">SAMN04490201_1923</name>
</gene>
<accession>A0ABY0VQ16</accession>
<sequence>MIIPPQCPAAPLDNAPSPLFTTEHRARLSGQIKSITNILVLMLCHMAANATDGGQLAAPSHADGVLQRAVPLKGMYLAPQLRLASTSTQR</sequence>
<dbReference type="EMBL" id="LT629795">
    <property type="protein sequence ID" value="SDU48057.1"/>
    <property type="molecule type" value="Genomic_DNA"/>
</dbReference>
<name>A0ABY0VQ16_9PSED</name>
<evidence type="ECO:0000313" key="2">
    <source>
        <dbReference type="Proteomes" id="UP000182058"/>
    </source>
</evidence>
<keyword evidence="2" id="KW-1185">Reference proteome</keyword>
<organism evidence="1 2">
    <name type="scientific">Pseudomonas psychrophila</name>
    <dbReference type="NCBI Taxonomy" id="122355"/>
    <lineage>
        <taxon>Bacteria</taxon>
        <taxon>Pseudomonadati</taxon>
        <taxon>Pseudomonadota</taxon>
        <taxon>Gammaproteobacteria</taxon>
        <taxon>Pseudomonadales</taxon>
        <taxon>Pseudomonadaceae</taxon>
        <taxon>Pseudomonas</taxon>
    </lineage>
</organism>
<evidence type="ECO:0000313" key="1">
    <source>
        <dbReference type="EMBL" id="SDU48057.1"/>
    </source>
</evidence>
<reference evidence="1 2" key="1">
    <citation type="submission" date="2016-10" db="EMBL/GenBank/DDBJ databases">
        <authorList>
            <person name="Varghese N."/>
            <person name="Submissions S."/>
        </authorList>
    </citation>
    <scope>NUCLEOTIDE SEQUENCE [LARGE SCALE GENOMIC DNA]</scope>
    <source>
        <strain evidence="1 2">BS3667</strain>
    </source>
</reference>
<dbReference type="Proteomes" id="UP000182058">
    <property type="component" value="Chromosome I"/>
</dbReference>
<protein>
    <submittedName>
        <fullName evidence="1">Uncharacterized protein</fullName>
    </submittedName>
</protein>